<proteinExistence type="predicted"/>
<reference evidence="1" key="1">
    <citation type="submission" date="2024-05" db="EMBL/GenBank/DDBJ databases">
        <title>Draft genome assemblies of 36 bacteria isolated from hibernating arctic ground squirrels.</title>
        <authorList>
            <person name="McKee H."/>
            <person name="Mullen L."/>
            <person name="Drown D.M."/>
            <person name="Duddleston K.N."/>
        </authorList>
    </citation>
    <scope>NUCLEOTIDE SEQUENCE</scope>
    <source>
        <strain evidence="1">AN1007</strain>
    </source>
</reference>
<evidence type="ECO:0000313" key="1">
    <source>
        <dbReference type="EMBL" id="XCP93204.1"/>
    </source>
</evidence>
<organism evidence="1">
    <name type="scientific">Paenibacillus sp. AN1007</name>
    <dbReference type="NCBI Taxonomy" id="3151385"/>
    <lineage>
        <taxon>Bacteria</taxon>
        <taxon>Bacillati</taxon>
        <taxon>Bacillota</taxon>
        <taxon>Bacilli</taxon>
        <taxon>Bacillales</taxon>
        <taxon>Paenibacillaceae</taxon>
        <taxon>Paenibacillus</taxon>
    </lineage>
</organism>
<dbReference type="AlphaFoldDB" id="A0AAU8N9P4"/>
<accession>A0AAU8N9P4</accession>
<name>A0AAU8N9P4_9BACL</name>
<gene>
    <name evidence="1" type="ORF">ABXS70_18420</name>
</gene>
<dbReference type="RefSeq" id="WP_366289820.1">
    <property type="nucleotide sequence ID" value="NZ_CP159992.1"/>
</dbReference>
<protein>
    <submittedName>
        <fullName evidence="1">Uncharacterized protein</fullName>
    </submittedName>
</protein>
<dbReference type="EMBL" id="CP159992">
    <property type="protein sequence ID" value="XCP93204.1"/>
    <property type="molecule type" value="Genomic_DNA"/>
</dbReference>
<sequence length="124" mass="14511">MGVRKKHKRSIIRANRLFYWYVKPDLDDEGIIKLHIISEDKMFIVTYEVGQCSRGHRVAPMLVIIGKEFEGWTAAYRGHRRVRTPTWNDGVVTPRLIGEIIDWCLMKDKEIISLNWKGEITALD</sequence>